<keyword evidence="3" id="KW-1185">Reference proteome</keyword>
<accession>A0A2R8C9Z0</accession>
<feature type="region of interest" description="Disordered" evidence="1">
    <location>
        <begin position="75"/>
        <end position="98"/>
    </location>
</feature>
<evidence type="ECO:0000256" key="1">
    <source>
        <dbReference type="SAM" id="MobiDB-lite"/>
    </source>
</evidence>
<proteinExistence type="predicted"/>
<dbReference type="AlphaFoldDB" id="A0A2R8C9Z0"/>
<evidence type="ECO:0000313" key="2">
    <source>
        <dbReference type="EMBL" id="SPJ29156.1"/>
    </source>
</evidence>
<sequence>MRDPKPNANPLRGLKATLLTGCGGLMAMVLASSPQIHELFFGSTARGDTLQVVEIEIASTTDVIEAPAAHPVVEQVEVHDTASQSPSDRGPSWLDSLNLPEAGNVFGREAEQSDTSAVPIVSSMPRSRIPVRRGGVTLGD</sequence>
<reference evidence="3" key="1">
    <citation type="submission" date="2018-03" db="EMBL/GenBank/DDBJ databases">
        <authorList>
            <person name="Rodrigo-Torres L."/>
            <person name="Arahal R. D."/>
            <person name="Lucena T."/>
        </authorList>
    </citation>
    <scope>NUCLEOTIDE SEQUENCE [LARGE SCALE GENOMIC DNA]</scope>
    <source>
        <strain evidence="3">CECT 7615</strain>
    </source>
</reference>
<dbReference type="EMBL" id="ONZG01000006">
    <property type="protein sequence ID" value="SPJ29156.1"/>
    <property type="molecule type" value="Genomic_DNA"/>
</dbReference>
<organism evidence="2 3">
    <name type="scientific">Falsiruegeria mediterranea M17</name>
    <dbReference type="NCBI Taxonomy" id="1200281"/>
    <lineage>
        <taxon>Bacteria</taxon>
        <taxon>Pseudomonadati</taxon>
        <taxon>Pseudomonadota</taxon>
        <taxon>Alphaproteobacteria</taxon>
        <taxon>Rhodobacterales</taxon>
        <taxon>Roseobacteraceae</taxon>
        <taxon>Falsiruegeria</taxon>
    </lineage>
</organism>
<evidence type="ECO:0000313" key="3">
    <source>
        <dbReference type="Proteomes" id="UP000244898"/>
    </source>
</evidence>
<gene>
    <name evidence="2" type="ORF">TRM7615_02668</name>
</gene>
<name>A0A2R8C9Z0_9RHOB</name>
<protein>
    <submittedName>
        <fullName evidence="2">Uncharacterized protein</fullName>
    </submittedName>
</protein>
<dbReference type="Proteomes" id="UP000244898">
    <property type="component" value="Unassembled WGS sequence"/>
</dbReference>